<feature type="domain" description="FCH" evidence="2">
    <location>
        <begin position="1"/>
        <end position="76"/>
    </location>
</feature>
<reference evidence="4 5" key="1">
    <citation type="submission" date="2016-11" db="UniProtKB">
        <authorList>
            <consortium name="WormBaseParasite"/>
        </authorList>
    </citation>
    <scope>IDENTIFICATION</scope>
</reference>
<dbReference type="Gene3D" id="1.20.1270.60">
    <property type="entry name" value="Arfaptin homology (AH) domain/BAR domain"/>
    <property type="match status" value="1"/>
</dbReference>
<dbReference type="PANTHER" id="PTHR23065:SF15">
    <property type="entry name" value="AT02057P"/>
    <property type="match status" value="1"/>
</dbReference>
<feature type="coiled-coil region" evidence="1">
    <location>
        <begin position="127"/>
        <end position="161"/>
    </location>
</feature>
<accession>A0A1I8G8M6</accession>
<keyword evidence="1" id="KW-0175">Coiled coil</keyword>
<dbReference type="Proteomes" id="UP000095280">
    <property type="component" value="Unplaced"/>
</dbReference>
<dbReference type="WBParaSite" id="maker-uti_cns_0001128-snap-gene-0.12-mRNA-1">
    <property type="protein sequence ID" value="maker-uti_cns_0001128-snap-gene-0.12-mRNA-1"/>
    <property type="gene ID" value="maker-uti_cns_0001128-snap-gene-0.12"/>
</dbReference>
<dbReference type="GO" id="GO:0005737">
    <property type="term" value="C:cytoplasm"/>
    <property type="evidence" value="ECO:0007669"/>
    <property type="project" value="TreeGrafter"/>
</dbReference>
<dbReference type="PANTHER" id="PTHR23065">
    <property type="entry name" value="PROLINE-SERINE-THREONINE PHOSPHATASE INTERACTING PROTEIN 1"/>
    <property type="match status" value="1"/>
</dbReference>
<protein>
    <submittedName>
        <fullName evidence="4 5">F-BAR domain-containing protein</fullName>
    </submittedName>
</protein>
<evidence type="ECO:0000256" key="1">
    <source>
        <dbReference type="SAM" id="Coils"/>
    </source>
</evidence>
<name>A0A1I8G8M6_9PLAT</name>
<dbReference type="InterPro" id="IPR001060">
    <property type="entry name" value="FCH_dom"/>
</dbReference>
<dbReference type="WBParaSite" id="maker-uti_cns_0045856-snap-gene-1.17-mRNA-1">
    <property type="protein sequence ID" value="maker-uti_cns_0045856-snap-gene-1.17-mRNA-1"/>
    <property type="gene ID" value="maker-uti_cns_0045856-snap-gene-1.17"/>
</dbReference>
<evidence type="ECO:0000313" key="5">
    <source>
        <dbReference type="WBParaSite" id="maker-uti_cns_0045856-snap-gene-1.17-mRNA-1"/>
    </source>
</evidence>
<dbReference type="GO" id="GO:0005886">
    <property type="term" value="C:plasma membrane"/>
    <property type="evidence" value="ECO:0007669"/>
    <property type="project" value="TreeGrafter"/>
</dbReference>
<evidence type="ECO:0000313" key="3">
    <source>
        <dbReference type="Proteomes" id="UP000095280"/>
    </source>
</evidence>
<keyword evidence="3" id="KW-1185">Reference proteome</keyword>
<dbReference type="AlphaFoldDB" id="A0A1I8G8M6"/>
<dbReference type="Pfam" id="PF00611">
    <property type="entry name" value="FCH"/>
    <property type="match status" value="1"/>
</dbReference>
<dbReference type="InterPro" id="IPR027267">
    <property type="entry name" value="AH/BAR_dom_sf"/>
</dbReference>
<evidence type="ECO:0000313" key="4">
    <source>
        <dbReference type="WBParaSite" id="maker-uti_cns_0001128-snap-gene-0.12-mRNA-1"/>
    </source>
</evidence>
<organism evidence="3 4">
    <name type="scientific">Macrostomum lignano</name>
    <dbReference type="NCBI Taxonomy" id="282301"/>
    <lineage>
        <taxon>Eukaryota</taxon>
        <taxon>Metazoa</taxon>
        <taxon>Spiralia</taxon>
        <taxon>Lophotrochozoa</taxon>
        <taxon>Platyhelminthes</taxon>
        <taxon>Rhabditophora</taxon>
        <taxon>Macrostomorpha</taxon>
        <taxon>Macrostomida</taxon>
        <taxon>Macrostomidae</taxon>
        <taxon>Macrostomum</taxon>
    </lineage>
</organism>
<proteinExistence type="predicted"/>
<dbReference type="SUPFAM" id="SSF103657">
    <property type="entry name" value="BAR/IMD domain-like"/>
    <property type="match status" value="1"/>
</dbReference>
<sequence>GFDVLYANFANGAPAAAAEFLSLLRELGHCEEAYQKGLAKLAKRVGALKPGAATGSFAPCWEVLAAAVDGLAGAHALMSAAHLALMKDAQKYADEQAKAVKAFKDSEHQKTQASSASIKTFSAQVQAKRQACQAKQAEAAAAASEKEKRKAVAKLESAAKELGFNVEKYNSVRSAFVEGMKKSCAYFEEMETQHLAKMLDFVDRFLEPIASAGTRLVEAKGQL</sequence>
<evidence type="ECO:0000259" key="2">
    <source>
        <dbReference type="Pfam" id="PF00611"/>
    </source>
</evidence>